<dbReference type="EMBL" id="JASCZI010092235">
    <property type="protein sequence ID" value="MED6152083.1"/>
    <property type="molecule type" value="Genomic_DNA"/>
</dbReference>
<proteinExistence type="predicted"/>
<keyword evidence="2" id="KW-1185">Reference proteome</keyword>
<dbReference type="Proteomes" id="UP001341840">
    <property type="component" value="Unassembled WGS sequence"/>
</dbReference>
<organism evidence="1 2">
    <name type="scientific">Stylosanthes scabra</name>
    <dbReference type="NCBI Taxonomy" id="79078"/>
    <lineage>
        <taxon>Eukaryota</taxon>
        <taxon>Viridiplantae</taxon>
        <taxon>Streptophyta</taxon>
        <taxon>Embryophyta</taxon>
        <taxon>Tracheophyta</taxon>
        <taxon>Spermatophyta</taxon>
        <taxon>Magnoliopsida</taxon>
        <taxon>eudicotyledons</taxon>
        <taxon>Gunneridae</taxon>
        <taxon>Pentapetalae</taxon>
        <taxon>rosids</taxon>
        <taxon>fabids</taxon>
        <taxon>Fabales</taxon>
        <taxon>Fabaceae</taxon>
        <taxon>Papilionoideae</taxon>
        <taxon>50 kb inversion clade</taxon>
        <taxon>dalbergioids sensu lato</taxon>
        <taxon>Dalbergieae</taxon>
        <taxon>Pterocarpus clade</taxon>
        <taxon>Stylosanthes</taxon>
    </lineage>
</organism>
<comment type="caution">
    <text evidence="1">The sequence shown here is derived from an EMBL/GenBank/DDBJ whole genome shotgun (WGS) entry which is preliminary data.</text>
</comment>
<evidence type="ECO:0000313" key="1">
    <source>
        <dbReference type="EMBL" id="MED6152083.1"/>
    </source>
</evidence>
<accession>A0ABU6TWN3</accession>
<evidence type="ECO:0000313" key="2">
    <source>
        <dbReference type="Proteomes" id="UP001341840"/>
    </source>
</evidence>
<name>A0ABU6TWN3_9FABA</name>
<protein>
    <submittedName>
        <fullName evidence="1">Uncharacterized protein</fullName>
    </submittedName>
</protein>
<gene>
    <name evidence="1" type="ORF">PIB30_088589</name>
</gene>
<sequence>MDFDIGNLGTYEFLSESASQTMRWSVHSTLIHYYSLSLATSQQRHDDVPLSRNSHLSLTGDPTESSRSAFLCFDLPFSFQIYFTNPTHRPFALPSTSHRRSPWWTSFVLAGHLVSQVTRLTTGSRLLQHRENHCAATTVLADSNPGQPRAATMVLAVTPFAVFSSSSPL</sequence>
<reference evidence="1 2" key="1">
    <citation type="journal article" date="2023" name="Plants (Basel)">
        <title>Bridging the Gap: Combining Genomics and Transcriptomics Approaches to Understand Stylosanthes scabra, an Orphan Legume from the Brazilian Caatinga.</title>
        <authorList>
            <person name="Ferreira-Neto J.R.C."/>
            <person name="da Silva M.D."/>
            <person name="Binneck E."/>
            <person name="de Melo N.F."/>
            <person name="da Silva R.H."/>
            <person name="de Melo A.L.T.M."/>
            <person name="Pandolfi V."/>
            <person name="Bustamante F.O."/>
            <person name="Brasileiro-Vidal A.C."/>
            <person name="Benko-Iseppon A.M."/>
        </authorList>
    </citation>
    <scope>NUCLEOTIDE SEQUENCE [LARGE SCALE GENOMIC DNA]</scope>
    <source>
        <tissue evidence="1">Leaves</tissue>
    </source>
</reference>